<keyword evidence="7" id="KW-0520">NAD</keyword>
<feature type="domain" description="FAD/NAD(P)-binding" evidence="10">
    <location>
        <begin position="5"/>
        <end position="339"/>
    </location>
</feature>
<dbReference type="PRINTS" id="PR00368">
    <property type="entry name" value="FADPNR"/>
</dbReference>
<dbReference type="InterPro" id="IPR023753">
    <property type="entry name" value="FAD/NAD-binding_dom"/>
</dbReference>
<evidence type="ECO:0000256" key="6">
    <source>
        <dbReference type="ARBA" id="ARBA00023002"/>
    </source>
</evidence>
<dbReference type="PANTHER" id="PTHR43706:SF47">
    <property type="entry name" value="EXTERNAL NADH-UBIQUINONE OXIDOREDUCTASE 1, MITOCHONDRIAL-RELATED"/>
    <property type="match status" value="1"/>
</dbReference>
<dbReference type="GO" id="GO:0050136">
    <property type="term" value="F:NADH dehydrogenase (quinone) (non-electrogenic) activity"/>
    <property type="evidence" value="ECO:0007669"/>
    <property type="project" value="UniProtKB-EC"/>
</dbReference>
<dbReference type="InterPro" id="IPR036188">
    <property type="entry name" value="FAD/NAD-bd_sf"/>
</dbReference>
<dbReference type="InterPro" id="IPR045024">
    <property type="entry name" value="NDH-2"/>
</dbReference>
<dbReference type="GO" id="GO:0005739">
    <property type="term" value="C:mitochondrion"/>
    <property type="evidence" value="ECO:0007669"/>
    <property type="project" value="TreeGrafter"/>
</dbReference>
<keyword evidence="6" id="KW-0560">Oxidoreductase</keyword>
<keyword evidence="3" id="KW-0285">Flavoprotein</keyword>
<gene>
    <name evidence="12" type="ORF">FRACYDRAFT_137231</name>
</gene>
<proteinExistence type="inferred from homology"/>
<dbReference type="EMBL" id="KV784356">
    <property type="protein sequence ID" value="OEU19111.1"/>
    <property type="molecule type" value="Genomic_DNA"/>
</dbReference>
<dbReference type="PANTHER" id="PTHR43706">
    <property type="entry name" value="NADH DEHYDROGENASE"/>
    <property type="match status" value="1"/>
</dbReference>
<accession>A0A1E7FLS7</accession>
<evidence type="ECO:0000259" key="11">
    <source>
        <dbReference type="Pfam" id="PF22366"/>
    </source>
</evidence>
<dbReference type="InterPro" id="IPR054585">
    <property type="entry name" value="NDH2-like_C"/>
</dbReference>
<comment type="similarity">
    <text evidence="1">Belongs to the NADH dehydrogenase family.</text>
</comment>
<evidence type="ECO:0000256" key="8">
    <source>
        <dbReference type="ARBA" id="ARBA00047599"/>
    </source>
</evidence>
<evidence type="ECO:0000259" key="10">
    <source>
        <dbReference type="Pfam" id="PF07992"/>
    </source>
</evidence>
<evidence type="ECO:0000256" key="3">
    <source>
        <dbReference type="ARBA" id="ARBA00022630"/>
    </source>
</evidence>
<evidence type="ECO:0000313" key="12">
    <source>
        <dbReference type="EMBL" id="OEU19111.1"/>
    </source>
</evidence>
<evidence type="ECO:0000256" key="5">
    <source>
        <dbReference type="ARBA" id="ARBA00022946"/>
    </source>
</evidence>
<evidence type="ECO:0000256" key="4">
    <source>
        <dbReference type="ARBA" id="ARBA00022827"/>
    </source>
</evidence>
<dbReference type="Gene3D" id="3.50.50.100">
    <property type="match status" value="2"/>
</dbReference>
<protein>
    <recommendedName>
        <fullName evidence="2">NADH:ubiquinone reductase (non-electrogenic)</fullName>
        <ecNumber evidence="2">1.6.5.9</ecNumber>
    </recommendedName>
</protein>
<name>A0A1E7FLS7_9STRA</name>
<evidence type="ECO:0000313" key="13">
    <source>
        <dbReference type="Proteomes" id="UP000095751"/>
    </source>
</evidence>
<evidence type="ECO:0000256" key="9">
    <source>
        <dbReference type="ARBA" id="ARBA00049010"/>
    </source>
</evidence>
<feature type="non-terminal residue" evidence="12">
    <location>
        <position position="1"/>
    </location>
</feature>
<dbReference type="Proteomes" id="UP000095751">
    <property type="component" value="Unassembled WGS sequence"/>
</dbReference>
<organism evidence="12 13">
    <name type="scientific">Fragilariopsis cylindrus CCMP1102</name>
    <dbReference type="NCBI Taxonomy" id="635003"/>
    <lineage>
        <taxon>Eukaryota</taxon>
        <taxon>Sar</taxon>
        <taxon>Stramenopiles</taxon>
        <taxon>Ochrophyta</taxon>
        <taxon>Bacillariophyta</taxon>
        <taxon>Bacillariophyceae</taxon>
        <taxon>Bacillariophycidae</taxon>
        <taxon>Bacillariales</taxon>
        <taxon>Bacillariaceae</taxon>
        <taxon>Fragilariopsis</taxon>
    </lineage>
</organism>
<evidence type="ECO:0000256" key="1">
    <source>
        <dbReference type="ARBA" id="ARBA00005272"/>
    </source>
</evidence>
<dbReference type="KEGG" id="fcy:FRACYDRAFT_137231"/>
<evidence type="ECO:0000256" key="7">
    <source>
        <dbReference type="ARBA" id="ARBA00023027"/>
    </source>
</evidence>
<evidence type="ECO:0000256" key="2">
    <source>
        <dbReference type="ARBA" id="ARBA00012637"/>
    </source>
</evidence>
<feature type="non-terminal residue" evidence="12">
    <location>
        <position position="520"/>
    </location>
</feature>
<dbReference type="EC" id="1.6.5.9" evidence="2"/>
<dbReference type="AlphaFoldDB" id="A0A1E7FLS7"/>
<dbReference type="Pfam" id="PF07992">
    <property type="entry name" value="Pyr_redox_2"/>
    <property type="match status" value="1"/>
</dbReference>
<dbReference type="InParanoid" id="A0A1E7FLS7"/>
<reference evidence="12 13" key="1">
    <citation type="submission" date="2016-09" db="EMBL/GenBank/DDBJ databases">
        <title>Extensive genetic diversity and differential bi-allelic expression allows diatom success in the polar Southern Ocean.</title>
        <authorList>
            <consortium name="DOE Joint Genome Institute"/>
            <person name="Mock T."/>
            <person name="Otillar R.P."/>
            <person name="Strauss J."/>
            <person name="Dupont C."/>
            <person name="Frickenhaus S."/>
            <person name="Maumus F."/>
            <person name="Mcmullan M."/>
            <person name="Sanges R."/>
            <person name="Schmutz J."/>
            <person name="Toseland A."/>
            <person name="Valas R."/>
            <person name="Veluchamy A."/>
            <person name="Ward B.J."/>
            <person name="Allen A."/>
            <person name="Barry K."/>
            <person name="Falciatore A."/>
            <person name="Ferrante M."/>
            <person name="Fortunato A.E."/>
            <person name="Gloeckner G."/>
            <person name="Gruber A."/>
            <person name="Hipkin R."/>
            <person name="Janech M."/>
            <person name="Kroth P."/>
            <person name="Leese F."/>
            <person name="Lindquist E."/>
            <person name="Lyon B.R."/>
            <person name="Martin J."/>
            <person name="Mayer C."/>
            <person name="Parker M."/>
            <person name="Quesneville H."/>
            <person name="Raymond J."/>
            <person name="Uhlig C."/>
            <person name="Valentin K.U."/>
            <person name="Worden A.Z."/>
            <person name="Armbrust E.V."/>
            <person name="Bowler C."/>
            <person name="Green B."/>
            <person name="Moulton V."/>
            <person name="Van Oosterhout C."/>
            <person name="Grigoriev I."/>
        </authorList>
    </citation>
    <scope>NUCLEOTIDE SEQUENCE [LARGE SCALE GENOMIC DNA]</scope>
    <source>
        <strain evidence="12 13">CCMP1102</strain>
    </source>
</reference>
<comment type="catalytic activity">
    <reaction evidence="9">
        <text>a ubiquinone + NADH + H(+) = a ubiquinol + NAD(+)</text>
        <dbReference type="Rhea" id="RHEA:23152"/>
        <dbReference type="Rhea" id="RHEA-COMP:9565"/>
        <dbReference type="Rhea" id="RHEA-COMP:9566"/>
        <dbReference type="ChEBI" id="CHEBI:15378"/>
        <dbReference type="ChEBI" id="CHEBI:16389"/>
        <dbReference type="ChEBI" id="CHEBI:17976"/>
        <dbReference type="ChEBI" id="CHEBI:57540"/>
        <dbReference type="ChEBI" id="CHEBI:57945"/>
    </reaction>
</comment>
<keyword evidence="4" id="KW-0274">FAD</keyword>
<sequence length="520" mass="57884">THKPKVVILGTGWASIAALNKLDRDKYESITVISPRNSFLFTPLLPCTAVGTLSHTSVAIPIRDITSYKRYLPPTIEYAYAYASEIDPLTKQIKCNHSGQFSNHSSEFTIGYDKLIMSVGCKTNTWNTPGVEEHCHYLKESGDAILMRQQIIENLELASLPNMTDADKNRLLSFYIVGGGPTGVELAAELSDLLHEDIANQQHSFFRGVKADMSNVSVTLVQSAPKLLPGFPHQIQDFCQSHLNKESKVDVMLNTRVTGVSDTTMELYDKHTKTTRNVPYGLVVWTAGVQPTDIAHSLLKEINSVTTLNDTTIQTDSHCRVLGAPDIFAVGDCADIVLLPEYMKYVTDLFQNKLTLQQAIDPPPPPLPPVLSRSSPTQRLVKRILADLEKLVVENNIQLDFETVEKIVEERCSRQKHLPPTAQVAQQQGHYVADLLNNSVIDMYHNDESTSFQYLNRGQLVYVGAHVASMALPGTNDIDVTWAGTATNFVWHAAYFGMLESTTGRYELAVDWIKSYVFGR</sequence>
<keyword evidence="5" id="KW-0809">Transit peptide</keyword>
<feature type="domain" description="External alternative NADH-ubiquinone oxidoreductase-like C-terminal" evidence="11">
    <location>
        <begin position="457"/>
        <end position="520"/>
    </location>
</feature>
<dbReference type="SUPFAM" id="SSF51905">
    <property type="entry name" value="FAD/NAD(P)-binding domain"/>
    <property type="match status" value="2"/>
</dbReference>
<dbReference type="FunCoup" id="A0A1E7FLS7">
    <property type="interactions" value="64"/>
</dbReference>
<dbReference type="Pfam" id="PF22366">
    <property type="entry name" value="NDH2_C"/>
    <property type="match status" value="1"/>
</dbReference>
<comment type="catalytic activity">
    <reaction evidence="8">
        <text>a quinone + NADH + H(+) = a quinol + NAD(+)</text>
        <dbReference type="Rhea" id="RHEA:46160"/>
        <dbReference type="ChEBI" id="CHEBI:15378"/>
        <dbReference type="ChEBI" id="CHEBI:24646"/>
        <dbReference type="ChEBI" id="CHEBI:57540"/>
        <dbReference type="ChEBI" id="CHEBI:57945"/>
        <dbReference type="ChEBI" id="CHEBI:132124"/>
        <dbReference type="EC" id="1.6.5.9"/>
    </reaction>
</comment>
<keyword evidence="13" id="KW-1185">Reference proteome</keyword>
<dbReference type="OrthoDB" id="3244603at2759"/>